<dbReference type="SMART" id="SM00330">
    <property type="entry name" value="PIPKc"/>
    <property type="match status" value="1"/>
</dbReference>
<feature type="region of interest" description="Disordered" evidence="12">
    <location>
        <begin position="1"/>
        <end position="99"/>
    </location>
</feature>
<dbReference type="GeneID" id="89924350"/>
<evidence type="ECO:0000256" key="4">
    <source>
        <dbReference type="ARBA" id="ARBA00022679"/>
    </source>
</evidence>
<dbReference type="AlphaFoldDB" id="A0AAV9PJP7"/>
<keyword evidence="15" id="KW-1185">Reference proteome</keyword>
<reference evidence="14 15" key="1">
    <citation type="submission" date="2023-08" db="EMBL/GenBank/DDBJ databases">
        <title>Black Yeasts Isolated from many extreme environments.</title>
        <authorList>
            <person name="Coleine C."/>
            <person name="Stajich J.E."/>
            <person name="Selbmann L."/>
        </authorList>
    </citation>
    <scope>NUCLEOTIDE SEQUENCE [LARGE SCALE GENOMIC DNA]</scope>
    <source>
        <strain evidence="14 15">CCFEE 5935</strain>
    </source>
</reference>
<keyword evidence="7 11" id="KW-0067">ATP-binding</keyword>
<dbReference type="Gene3D" id="3.30.810.10">
    <property type="entry name" value="2-Layer Sandwich"/>
    <property type="match status" value="1"/>
</dbReference>
<dbReference type="InterPro" id="IPR027484">
    <property type="entry name" value="PInositol-4-P-5-kinase_N"/>
</dbReference>
<dbReference type="EMBL" id="JAVRRT010000004">
    <property type="protein sequence ID" value="KAK5172882.1"/>
    <property type="molecule type" value="Genomic_DNA"/>
</dbReference>
<feature type="compositionally biased region" description="Polar residues" evidence="12">
    <location>
        <begin position="1"/>
        <end position="18"/>
    </location>
</feature>
<feature type="domain" description="PIPK" evidence="13">
    <location>
        <begin position="112"/>
        <end position="524"/>
    </location>
</feature>
<keyword evidence="6 11" id="KW-0418">Kinase</keyword>
<evidence type="ECO:0000256" key="1">
    <source>
        <dbReference type="ARBA" id="ARBA00000444"/>
    </source>
</evidence>
<comment type="caution">
    <text evidence="14">The sequence shown here is derived from an EMBL/GenBank/DDBJ whole genome shotgun (WGS) entry which is preliminary data.</text>
</comment>
<evidence type="ECO:0000256" key="6">
    <source>
        <dbReference type="ARBA" id="ARBA00022777"/>
    </source>
</evidence>
<evidence type="ECO:0000313" key="15">
    <source>
        <dbReference type="Proteomes" id="UP001337655"/>
    </source>
</evidence>
<evidence type="ECO:0000256" key="10">
    <source>
        <dbReference type="ARBA" id="ARBA00082306"/>
    </source>
</evidence>
<proteinExistence type="predicted"/>
<feature type="compositionally biased region" description="Basic and acidic residues" evidence="12">
    <location>
        <begin position="68"/>
        <end position="82"/>
    </location>
</feature>
<dbReference type="GO" id="GO:0005524">
    <property type="term" value="F:ATP binding"/>
    <property type="evidence" value="ECO:0007669"/>
    <property type="project" value="UniProtKB-UniRule"/>
</dbReference>
<dbReference type="GO" id="GO:0005886">
    <property type="term" value="C:plasma membrane"/>
    <property type="evidence" value="ECO:0007669"/>
    <property type="project" value="TreeGrafter"/>
</dbReference>
<evidence type="ECO:0000256" key="9">
    <source>
        <dbReference type="ARBA" id="ARBA00080374"/>
    </source>
</evidence>
<feature type="compositionally biased region" description="Low complexity" evidence="12">
    <location>
        <begin position="87"/>
        <end position="99"/>
    </location>
</feature>
<evidence type="ECO:0000256" key="5">
    <source>
        <dbReference type="ARBA" id="ARBA00022741"/>
    </source>
</evidence>
<evidence type="ECO:0000256" key="3">
    <source>
        <dbReference type="ARBA" id="ARBA00022553"/>
    </source>
</evidence>
<evidence type="ECO:0000259" key="13">
    <source>
        <dbReference type="PROSITE" id="PS51455"/>
    </source>
</evidence>
<dbReference type="GO" id="GO:0016308">
    <property type="term" value="F:1-phosphatidylinositol-4-phosphate 5-kinase activity"/>
    <property type="evidence" value="ECO:0007669"/>
    <property type="project" value="UniProtKB-EC"/>
</dbReference>
<accession>A0AAV9PJP7</accession>
<feature type="compositionally biased region" description="Low complexity" evidence="12">
    <location>
        <begin position="544"/>
        <end position="554"/>
    </location>
</feature>
<organism evidence="14 15">
    <name type="scientific">Saxophila tyrrhenica</name>
    <dbReference type="NCBI Taxonomy" id="1690608"/>
    <lineage>
        <taxon>Eukaryota</taxon>
        <taxon>Fungi</taxon>
        <taxon>Dikarya</taxon>
        <taxon>Ascomycota</taxon>
        <taxon>Pezizomycotina</taxon>
        <taxon>Dothideomycetes</taxon>
        <taxon>Dothideomycetidae</taxon>
        <taxon>Mycosphaerellales</taxon>
        <taxon>Extremaceae</taxon>
        <taxon>Saxophila</taxon>
    </lineage>
</organism>
<keyword evidence="5 11" id="KW-0547">Nucleotide-binding</keyword>
<gene>
    <name evidence="14" type="primary">MSS4</name>
    <name evidence="14" type="ORF">LTR77_003003</name>
</gene>
<dbReference type="GO" id="GO:0046854">
    <property type="term" value="P:phosphatidylinositol phosphate biosynthetic process"/>
    <property type="evidence" value="ECO:0007669"/>
    <property type="project" value="TreeGrafter"/>
</dbReference>
<evidence type="ECO:0000256" key="12">
    <source>
        <dbReference type="SAM" id="MobiDB-lite"/>
    </source>
</evidence>
<dbReference type="PANTHER" id="PTHR23086:SF8">
    <property type="entry name" value="PHOSPHATIDYLINOSITOL 5-PHOSPHATE 4-KINASE, ISOFORM A"/>
    <property type="match status" value="1"/>
</dbReference>
<keyword evidence="4 11" id="KW-0808">Transferase</keyword>
<dbReference type="SUPFAM" id="SSF56104">
    <property type="entry name" value="SAICAR synthase-like"/>
    <property type="match status" value="1"/>
</dbReference>
<dbReference type="CDD" id="cd17303">
    <property type="entry name" value="PIPKc_PIP5K_yeast_like"/>
    <property type="match status" value="1"/>
</dbReference>
<dbReference type="Pfam" id="PF01504">
    <property type="entry name" value="PIP5K"/>
    <property type="match status" value="1"/>
</dbReference>
<evidence type="ECO:0000256" key="2">
    <source>
        <dbReference type="ARBA" id="ARBA00012172"/>
    </source>
</evidence>
<feature type="compositionally biased region" description="Basic and acidic residues" evidence="12">
    <location>
        <begin position="555"/>
        <end position="572"/>
    </location>
</feature>
<dbReference type="InterPro" id="IPR002498">
    <property type="entry name" value="PInositol-4-P-4/5-kinase_core"/>
</dbReference>
<dbReference type="Proteomes" id="UP001337655">
    <property type="component" value="Unassembled WGS sequence"/>
</dbReference>
<sequence>MMMTSIVHQSPGGTTSLNGKPVSGGNHKPAPALSPVPNGHLRVPSGRRSSLTISRRTLSLEAVPEDPESQRWSDTIRSDRSRRVSSRRTGGNITPIGGITTEDEDRVLVGTKVAEGHANYETAYNMLTGIRFTVSRTQAKLDRPLNIEDFDTKHKFSFDVGGGELTPATKYDFKFKDYAPWVFRELRNKFHIHPADYIMSLTSKFVLTELSSPGKSKSFFYFSRDFKYIIKTIHHHEHKFLRKILKDYYKHVEENPNTLISQFYGLHRVKMPFGRKIHFVVMNNLMPPHKDVHSVYDLKGSTLGREYPEDKLAEKLKNEQFHPTLKDLNWLNRGLNIELGHNEKERFVEQLEKDTKFLKKLKVMDYSLFVATHDLNRGNKDRLRDKTLQVFQPNPEDNGPQPGVLARTPSKLEHARRVRDLRESVKKERPVPMQSATDIMPDEADRTGEFYTDDGGIRATNSDGTPSSTVYYLGIIDCLTRYNTVKKLEHLWKGFTAGKEEPKISPLPPQRYGDRFVNFIKRITKGADVAEKQRASDSARNSAGSQRQSGGQQRPSRESPRTSGEGNREKPMMRTMRSS</sequence>
<dbReference type="InterPro" id="IPR027483">
    <property type="entry name" value="PInositol-4-P-4/5-kinase_C_sf"/>
</dbReference>
<feature type="compositionally biased region" description="Low complexity" evidence="12">
    <location>
        <begin position="47"/>
        <end position="60"/>
    </location>
</feature>
<evidence type="ECO:0000256" key="7">
    <source>
        <dbReference type="ARBA" id="ARBA00022840"/>
    </source>
</evidence>
<comment type="catalytic activity">
    <reaction evidence="1">
        <text>a 1,2-diacyl-sn-glycero-3-phospho-(1D-myo-inositol 4-phosphate) + ATP = a 1,2-diacyl-sn-glycero-3-phospho-(1D-myo-inositol-4,5-bisphosphate) + ADP + H(+)</text>
        <dbReference type="Rhea" id="RHEA:14425"/>
        <dbReference type="ChEBI" id="CHEBI:15378"/>
        <dbReference type="ChEBI" id="CHEBI:30616"/>
        <dbReference type="ChEBI" id="CHEBI:58178"/>
        <dbReference type="ChEBI" id="CHEBI:58456"/>
        <dbReference type="ChEBI" id="CHEBI:456216"/>
        <dbReference type="EC" id="2.7.1.68"/>
    </reaction>
</comment>
<dbReference type="RefSeq" id="XP_064661600.1">
    <property type="nucleotide sequence ID" value="XM_064800261.1"/>
</dbReference>
<feature type="region of interest" description="Disordered" evidence="12">
    <location>
        <begin position="527"/>
        <end position="579"/>
    </location>
</feature>
<dbReference type="FunFam" id="3.30.800.10:FF:000009">
    <property type="entry name" value="Phosphatidylinositol 4-phosphate 5-kinase its3"/>
    <property type="match status" value="1"/>
</dbReference>
<dbReference type="InterPro" id="IPR023610">
    <property type="entry name" value="PInositol-4/5-P-5/4-kinase"/>
</dbReference>
<keyword evidence="3" id="KW-0597">Phosphoprotein</keyword>
<dbReference type="PROSITE" id="PS51455">
    <property type="entry name" value="PIPK"/>
    <property type="match status" value="1"/>
</dbReference>
<protein>
    <recommendedName>
        <fullName evidence="2">1-phosphatidylinositol-4-phosphate 5-kinase</fullName>
        <ecNumber evidence="2">2.7.1.68</ecNumber>
    </recommendedName>
    <alternativeName>
        <fullName evidence="10">1-phosphatidylinositol 4-phosphate kinase</fullName>
    </alternativeName>
    <alternativeName>
        <fullName evidence="8">Diphosphoinositide kinase</fullName>
    </alternativeName>
    <alternativeName>
        <fullName evidence="9">PIP5K</fullName>
    </alternativeName>
</protein>
<evidence type="ECO:0000256" key="11">
    <source>
        <dbReference type="PROSITE-ProRule" id="PRU00781"/>
    </source>
</evidence>
<dbReference type="PANTHER" id="PTHR23086">
    <property type="entry name" value="PHOSPHATIDYLINOSITOL-4-PHOSPHATE 5-KINASE"/>
    <property type="match status" value="1"/>
</dbReference>
<dbReference type="EC" id="2.7.1.68" evidence="2"/>
<evidence type="ECO:0000313" key="14">
    <source>
        <dbReference type="EMBL" id="KAK5172882.1"/>
    </source>
</evidence>
<dbReference type="Gene3D" id="3.30.800.10">
    <property type="entry name" value="Phosphatidylinositol Phosphate Kinase II Beta"/>
    <property type="match status" value="1"/>
</dbReference>
<name>A0AAV9PJP7_9PEZI</name>
<feature type="compositionally biased region" description="Basic and acidic residues" evidence="12">
    <location>
        <begin position="528"/>
        <end position="537"/>
    </location>
</feature>
<evidence type="ECO:0000256" key="8">
    <source>
        <dbReference type="ARBA" id="ARBA00078403"/>
    </source>
</evidence>